<dbReference type="AlphaFoldDB" id="F3NPY8"/>
<evidence type="ECO:0000313" key="2">
    <source>
        <dbReference type="EMBL" id="EGG44248.1"/>
    </source>
</evidence>
<protein>
    <submittedName>
        <fullName evidence="2">Uncharacterized protein</fullName>
    </submittedName>
</protein>
<organism evidence="2 3">
    <name type="scientific">Streptomyces griseoaurantiacus M045</name>
    <dbReference type="NCBI Taxonomy" id="996637"/>
    <lineage>
        <taxon>Bacteria</taxon>
        <taxon>Bacillati</taxon>
        <taxon>Actinomycetota</taxon>
        <taxon>Actinomycetes</taxon>
        <taxon>Kitasatosporales</taxon>
        <taxon>Streptomycetaceae</taxon>
        <taxon>Streptomyces</taxon>
        <taxon>Streptomyces aurantiacus group</taxon>
    </lineage>
</organism>
<feature type="region of interest" description="Disordered" evidence="1">
    <location>
        <begin position="1"/>
        <end position="37"/>
    </location>
</feature>
<accession>F3NPY8</accession>
<name>F3NPY8_9ACTN</name>
<reference evidence="2 3" key="1">
    <citation type="journal article" date="2011" name="J. Bacteriol.">
        <title>Draft genome sequence of the marine bacterium Streptomyces griseoaurantiacus M045, which produces novel manumycin-type antibiotics with a pABA core component.</title>
        <authorList>
            <person name="Li F."/>
            <person name="Jiang P."/>
            <person name="Zheng H."/>
            <person name="Wang S."/>
            <person name="Zhao G."/>
            <person name="Qin S."/>
            <person name="Liu Z."/>
        </authorList>
    </citation>
    <scope>NUCLEOTIDE SEQUENCE [LARGE SCALE GENOMIC DNA]</scope>
    <source>
        <strain evidence="2 3">M045</strain>
    </source>
</reference>
<comment type="caution">
    <text evidence="2">The sequence shown here is derived from an EMBL/GenBank/DDBJ whole genome shotgun (WGS) entry which is preliminary data.</text>
</comment>
<proteinExistence type="predicted"/>
<evidence type="ECO:0000313" key="3">
    <source>
        <dbReference type="Proteomes" id="UP000003022"/>
    </source>
</evidence>
<keyword evidence="3" id="KW-1185">Reference proteome</keyword>
<dbReference type="EMBL" id="AEYX01000043">
    <property type="protein sequence ID" value="EGG44248.1"/>
    <property type="molecule type" value="Genomic_DNA"/>
</dbReference>
<gene>
    <name evidence="2" type="ORF">SGM_5063</name>
</gene>
<sequence>MQTPLLVRSRTVRSRTGRESYPTARRGGRGVKSERCSRNALVNGRKCAHMGRGGTES</sequence>
<dbReference type="Proteomes" id="UP000003022">
    <property type="component" value="Unassembled WGS sequence"/>
</dbReference>
<evidence type="ECO:0000256" key="1">
    <source>
        <dbReference type="SAM" id="MobiDB-lite"/>
    </source>
</evidence>